<dbReference type="Proteomes" id="UP001141806">
    <property type="component" value="Unassembled WGS sequence"/>
</dbReference>
<evidence type="ECO:0000313" key="2">
    <source>
        <dbReference type="EMBL" id="KAJ4968973.1"/>
    </source>
</evidence>
<keyword evidence="3" id="KW-1185">Reference proteome</keyword>
<keyword evidence="1" id="KW-0812">Transmembrane</keyword>
<accession>A0A9Q0KE76</accession>
<proteinExistence type="predicted"/>
<feature type="transmembrane region" description="Helical" evidence="1">
    <location>
        <begin position="36"/>
        <end position="57"/>
    </location>
</feature>
<comment type="caution">
    <text evidence="2">The sequence shown here is derived from an EMBL/GenBank/DDBJ whole genome shotgun (WGS) entry which is preliminary data.</text>
</comment>
<evidence type="ECO:0000313" key="3">
    <source>
        <dbReference type="Proteomes" id="UP001141806"/>
    </source>
</evidence>
<dbReference type="AlphaFoldDB" id="A0A9Q0KE76"/>
<gene>
    <name evidence="2" type="ORF">NE237_015674</name>
</gene>
<protein>
    <submittedName>
        <fullName evidence="2">Uncharacterized protein</fullName>
    </submittedName>
</protein>
<name>A0A9Q0KE76_9MAGN</name>
<reference evidence="2" key="1">
    <citation type="journal article" date="2023" name="Plant J.">
        <title>The genome of the king protea, Protea cynaroides.</title>
        <authorList>
            <person name="Chang J."/>
            <person name="Duong T.A."/>
            <person name="Schoeman C."/>
            <person name="Ma X."/>
            <person name="Roodt D."/>
            <person name="Barker N."/>
            <person name="Li Z."/>
            <person name="Van de Peer Y."/>
            <person name="Mizrachi E."/>
        </authorList>
    </citation>
    <scope>NUCLEOTIDE SEQUENCE</scope>
    <source>
        <tissue evidence="2">Young leaves</tissue>
    </source>
</reference>
<dbReference type="EMBL" id="JAMYWD010000006">
    <property type="protein sequence ID" value="KAJ4968973.1"/>
    <property type="molecule type" value="Genomic_DNA"/>
</dbReference>
<evidence type="ECO:0000256" key="1">
    <source>
        <dbReference type="SAM" id="Phobius"/>
    </source>
</evidence>
<keyword evidence="1" id="KW-1133">Transmembrane helix</keyword>
<keyword evidence="1" id="KW-0472">Membrane</keyword>
<organism evidence="2 3">
    <name type="scientific">Protea cynaroides</name>
    <dbReference type="NCBI Taxonomy" id="273540"/>
    <lineage>
        <taxon>Eukaryota</taxon>
        <taxon>Viridiplantae</taxon>
        <taxon>Streptophyta</taxon>
        <taxon>Embryophyta</taxon>
        <taxon>Tracheophyta</taxon>
        <taxon>Spermatophyta</taxon>
        <taxon>Magnoliopsida</taxon>
        <taxon>Proteales</taxon>
        <taxon>Proteaceae</taxon>
        <taxon>Protea</taxon>
    </lineage>
</organism>
<sequence length="109" mass="11978">MWCYSGFLKWFIVAKSRCCSSSSACAVKIEAIRDGFSWLVVKACLGFLLFLIVKPFFIQAANGASSTPDWASTIILDDKMALLTSSYCVRLVFLPRALNLKAPCLSRGA</sequence>